<reference evidence="8 9" key="1">
    <citation type="submission" date="2019-02" db="EMBL/GenBank/DDBJ databases">
        <title>Deep-cultivation of Planctomycetes and their phenomic and genomic characterization uncovers novel biology.</title>
        <authorList>
            <person name="Wiegand S."/>
            <person name="Jogler M."/>
            <person name="Boedeker C."/>
            <person name="Pinto D."/>
            <person name="Vollmers J."/>
            <person name="Rivas-Marin E."/>
            <person name="Kohn T."/>
            <person name="Peeters S.H."/>
            <person name="Heuer A."/>
            <person name="Rast P."/>
            <person name="Oberbeckmann S."/>
            <person name="Bunk B."/>
            <person name="Jeske O."/>
            <person name="Meyerdierks A."/>
            <person name="Storesund J.E."/>
            <person name="Kallscheuer N."/>
            <person name="Luecker S."/>
            <person name="Lage O.M."/>
            <person name="Pohl T."/>
            <person name="Merkel B.J."/>
            <person name="Hornburger P."/>
            <person name="Mueller R.-W."/>
            <person name="Bruemmer F."/>
            <person name="Labrenz M."/>
            <person name="Spormann A.M."/>
            <person name="Op den Camp H."/>
            <person name="Overmann J."/>
            <person name="Amann R."/>
            <person name="Jetten M.S.M."/>
            <person name="Mascher T."/>
            <person name="Medema M.H."/>
            <person name="Devos D.P."/>
            <person name="Kaster A.-K."/>
            <person name="Ovreas L."/>
            <person name="Rohde M."/>
            <person name="Galperin M.Y."/>
            <person name="Jogler C."/>
        </authorList>
    </citation>
    <scope>NUCLEOTIDE SEQUENCE [LARGE SCALE GENOMIC DNA]</scope>
    <source>
        <strain evidence="8 9">Pla110</strain>
    </source>
</reference>
<name>A0A518CGJ3_9PLAN</name>
<feature type="domain" description="CNNM transmembrane" evidence="7">
    <location>
        <begin position="7"/>
        <end position="196"/>
    </location>
</feature>
<dbReference type="PANTHER" id="PTHR22777">
    <property type="entry name" value="HEMOLYSIN-RELATED"/>
    <property type="match status" value="1"/>
</dbReference>
<accession>A0A518CGJ3</accession>
<evidence type="ECO:0000256" key="1">
    <source>
        <dbReference type="ARBA" id="ARBA00022737"/>
    </source>
</evidence>
<gene>
    <name evidence="8" type="ORF">Pla110_00460</name>
</gene>
<proteinExistence type="predicted"/>
<dbReference type="Gene3D" id="3.30.465.10">
    <property type="match status" value="1"/>
</dbReference>
<feature type="domain" description="CBS" evidence="6">
    <location>
        <begin position="273"/>
        <end position="330"/>
    </location>
</feature>
<dbReference type="SUPFAM" id="SSF54631">
    <property type="entry name" value="CBS-domain pair"/>
    <property type="match status" value="1"/>
</dbReference>
<feature type="transmembrane region" description="Helical" evidence="5">
    <location>
        <begin position="100"/>
        <end position="120"/>
    </location>
</feature>
<keyword evidence="4 5" id="KW-1133">Transmembrane helix</keyword>
<dbReference type="SUPFAM" id="SSF56176">
    <property type="entry name" value="FAD-binding/transporter-associated domain-like"/>
    <property type="match status" value="1"/>
</dbReference>
<dbReference type="Gene3D" id="3.10.580.10">
    <property type="entry name" value="CBS-domain"/>
    <property type="match status" value="1"/>
</dbReference>
<evidence type="ECO:0000259" key="7">
    <source>
        <dbReference type="PROSITE" id="PS51846"/>
    </source>
</evidence>
<keyword evidence="9" id="KW-1185">Reference proteome</keyword>
<evidence type="ECO:0000313" key="8">
    <source>
        <dbReference type="EMBL" id="QDU78345.1"/>
    </source>
</evidence>
<dbReference type="GO" id="GO:0005886">
    <property type="term" value="C:plasma membrane"/>
    <property type="evidence" value="ECO:0007669"/>
    <property type="project" value="TreeGrafter"/>
</dbReference>
<dbReference type="PROSITE" id="PS51371">
    <property type="entry name" value="CBS"/>
    <property type="match status" value="1"/>
</dbReference>
<dbReference type="InterPro" id="IPR016169">
    <property type="entry name" value="FAD-bd_PCMH_sub2"/>
</dbReference>
<dbReference type="Pfam" id="PF03471">
    <property type="entry name" value="CorC_HlyC"/>
    <property type="match status" value="1"/>
</dbReference>
<sequence length="430" mass="48750">MTEFIESADLWLSGLIAMIFLTLASGFFSGSETSFFYLSHDEIRTLRVGKPRERLVAILLSNPDRLLTAILFWNLVINLLYFAVSIVITQRLTSENLNIAAGAFGLLSLFGLILFGEVMPKSIAVFARRKVATTVSWPLAAAVRVLDPIIPSLSWVTRLVRRTFWPTIEREPVLRPEDLERAVDAFQLSEEIIKIEQQVLHNILDLSEIKVEEIMRPRGTYETTTGPLQIERMKEIALAGDFILVQDEDRREDANQVFSLQNFTNLNGKTKDFTLDELVYVPWCADLATALTMLRQSYTMVAAVVNEYGETIGVITQEDLLDTILMPQPSRTKRLLRRDPILEIGPGKYHVEGLTTLRHFSARFEIDFQNNNDGQLTVAGMLSEQLDRLPQLGDHVTWQGFDFKVVNVSKVGQYRLLVSRKPAPAEDTDF</sequence>
<protein>
    <recommendedName>
        <fullName evidence="10">Magnesium and cobalt efflux protein CorC</fullName>
    </recommendedName>
</protein>
<dbReference type="SMART" id="SM01091">
    <property type="entry name" value="CorC_HlyC"/>
    <property type="match status" value="1"/>
</dbReference>
<evidence type="ECO:0000313" key="9">
    <source>
        <dbReference type="Proteomes" id="UP000317178"/>
    </source>
</evidence>
<dbReference type="Pfam" id="PF01595">
    <property type="entry name" value="CNNM"/>
    <property type="match status" value="1"/>
</dbReference>
<organism evidence="8 9">
    <name type="scientific">Polystyrenella longa</name>
    <dbReference type="NCBI Taxonomy" id="2528007"/>
    <lineage>
        <taxon>Bacteria</taxon>
        <taxon>Pseudomonadati</taxon>
        <taxon>Planctomycetota</taxon>
        <taxon>Planctomycetia</taxon>
        <taxon>Planctomycetales</taxon>
        <taxon>Planctomycetaceae</taxon>
        <taxon>Polystyrenella</taxon>
    </lineage>
</organism>
<feature type="transmembrane region" description="Helical" evidence="5">
    <location>
        <begin position="66"/>
        <end position="88"/>
    </location>
</feature>
<evidence type="ECO:0000256" key="5">
    <source>
        <dbReference type="SAM" id="Phobius"/>
    </source>
</evidence>
<dbReference type="InterPro" id="IPR046342">
    <property type="entry name" value="CBS_dom_sf"/>
</dbReference>
<evidence type="ECO:0000256" key="3">
    <source>
        <dbReference type="PROSITE-ProRule" id="PRU00703"/>
    </source>
</evidence>
<dbReference type="KEGG" id="plon:Pla110_00460"/>
<dbReference type="RefSeq" id="WP_144992014.1">
    <property type="nucleotide sequence ID" value="NZ_CP036281.1"/>
</dbReference>
<evidence type="ECO:0008006" key="10">
    <source>
        <dbReference type="Google" id="ProtNLM"/>
    </source>
</evidence>
<dbReference type="InterPro" id="IPR002550">
    <property type="entry name" value="CNNM"/>
</dbReference>
<dbReference type="AlphaFoldDB" id="A0A518CGJ3"/>
<dbReference type="Proteomes" id="UP000317178">
    <property type="component" value="Chromosome"/>
</dbReference>
<keyword evidence="2 3" id="KW-0129">CBS domain</keyword>
<evidence type="ECO:0000259" key="6">
    <source>
        <dbReference type="PROSITE" id="PS51371"/>
    </source>
</evidence>
<dbReference type="InterPro" id="IPR036318">
    <property type="entry name" value="FAD-bd_PCMH-like_sf"/>
</dbReference>
<feature type="transmembrane region" description="Helical" evidence="5">
    <location>
        <begin position="12"/>
        <end position="38"/>
    </location>
</feature>
<dbReference type="OrthoDB" id="235333at2"/>
<dbReference type="InterPro" id="IPR005170">
    <property type="entry name" value="Transptr-assoc_dom"/>
</dbReference>
<keyword evidence="4 5" id="KW-0472">Membrane</keyword>
<dbReference type="GO" id="GO:0050660">
    <property type="term" value="F:flavin adenine dinucleotide binding"/>
    <property type="evidence" value="ECO:0007669"/>
    <property type="project" value="InterPro"/>
</dbReference>
<evidence type="ECO:0000256" key="4">
    <source>
        <dbReference type="PROSITE-ProRule" id="PRU01193"/>
    </source>
</evidence>
<dbReference type="PROSITE" id="PS51846">
    <property type="entry name" value="CNNM"/>
    <property type="match status" value="1"/>
</dbReference>
<dbReference type="PANTHER" id="PTHR22777:SF17">
    <property type="entry name" value="UPF0053 PROTEIN SLL0260"/>
    <property type="match status" value="1"/>
</dbReference>
<dbReference type="InterPro" id="IPR000644">
    <property type="entry name" value="CBS_dom"/>
</dbReference>
<dbReference type="EMBL" id="CP036281">
    <property type="protein sequence ID" value="QDU78345.1"/>
    <property type="molecule type" value="Genomic_DNA"/>
</dbReference>
<keyword evidence="4 5" id="KW-0812">Transmembrane</keyword>
<keyword evidence="1" id="KW-0677">Repeat</keyword>
<evidence type="ECO:0000256" key="2">
    <source>
        <dbReference type="ARBA" id="ARBA00023122"/>
    </source>
</evidence>